<comment type="caution">
    <text evidence="3">The sequence shown here is derived from an EMBL/GenBank/DDBJ whole genome shotgun (WGS) entry which is preliminary data.</text>
</comment>
<dbReference type="STRING" id="1338436.LK10_05225"/>
<organism evidence="3 4">
    <name type="scientific">Sinomonas humi</name>
    <dbReference type="NCBI Taxonomy" id="1338436"/>
    <lineage>
        <taxon>Bacteria</taxon>
        <taxon>Bacillati</taxon>
        <taxon>Actinomycetota</taxon>
        <taxon>Actinomycetes</taxon>
        <taxon>Micrococcales</taxon>
        <taxon>Micrococcaceae</taxon>
        <taxon>Sinomonas</taxon>
    </lineage>
</organism>
<evidence type="ECO:0000256" key="2">
    <source>
        <dbReference type="SAM" id="SignalP"/>
    </source>
</evidence>
<gene>
    <name evidence="3" type="ORF">LK10_05225</name>
</gene>
<accession>A0A0B2AR33</accession>
<feature type="chain" id="PRO_5002067193" description="DUF4398 domain-containing protein" evidence="2">
    <location>
        <begin position="29"/>
        <end position="139"/>
    </location>
</feature>
<dbReference type="PROSITE" id="PS51257">
    <property type="entry name" value="PROKAR_LIPOPROTEIN"/>
    <property type="match status" value="1"/>
</dbReference>
<feature type="region of interest" description="Disordered" evidence="1">
    <location>
        <begin position="99"/>
        <end position="139"/>
    </location>
</feature>
<dbReference type="Proteomes" id="UP000030982">
    <property type="component" value="Unassembled WGS sequence"/>
</dbReference>
<name>A0A0B2AR33_9MICC</name>
<dbReference type="EMBL" id="JTDL01000079">
    <property type="protein sequence ID" value="KHL04338.1"/>
    <property type="molecule type" value="Genomic_DNA"/>
</dbReference>
<feature type="signal peptide" evidence="2">
    <location>
        <begin position="1"/>
        <end position="28"/>
    </location>
</feature>
<feature type="compositionally biased region" description="Basic and acidic residues" evidence="1">
    <location>
        <begin position="124"/>
        <end position="139"/>
    </location>
</feature>
<evidence type="ECO:0000256" key="1">
    <source>
        <dbReference type="SAM" id="MobiDB-lite"/>
    </source>
</evidence>
<proteinExistence type="predicted"/>
<dbReference type="AlphaFoldDB" id="A0A0B2AR33"/>
<keyword evidence="4" id="KW-1185">Reference proteome</keyword>
<reference evidence="3 4" key="1">
    <citation type="submission" date="2014-09" db="EMBL/GenBank/DDBJ databases">
        <title>Genome sequence of Sinomonas sp. MUSC 117.</title>
        <authorList>
            <person name="Lee L.-H."/>
        </authorList>
    </citation>
    <scope>NUCLEOTIDE SEQUENCE [LARGE SCALE GENOMIC DNA]</scope>
    <source>
        <strain evidence="3 4">MUSC 117</strain>
    </source>
</reference>
<keyword evidence="2" id="KW-0732">Signal</keyword>
<dbReference type="OrthoDB" id="9882337at2"/>
<protein>
    <recommendedName>
        <fullName evidence="5">DUF4398 domain-containing protein</fullName>
    </recommendedName>
</protein>
<evidence type="ECO:0000313" key="3">
    <source>
        <dbReference type="EMBL" id="KHL04338.1"/>
    </source>
</evidence>
<evidence type="ECO:0000313" key="4">
    <source>
        <dbReference type="Proteomes" id="UP000030982"/>
    </source>
</evidence>
<dbReference type="RefSeq" id="WP_043120735.1">
    <property type="nucleotide sequence ID" value="NZ_JTDL01000079.1"/>
</dbReference>
<evidence type="ECO:0008006" key="5">
    <source>
        <dbReference type="Google" id="ProtNLM"/>
    </source>
</evidence>
<feature type="compositionally biased region" description="Low complexity" evidence="1">
    <location>
        <begin position="100"/>
        <end position="123"/>
    </location>
</feature>
<sequence length="139" mass="14154">MTVSRQRIVLAAAAACLTAATLSGCAQNASDMDSGVAADLQSAAQNVRAEAAAGHYGQALQELADIERQANEAAAQGKLSAARKQDVLTAVALVRTDLETASGSHSTPSPSTSTSSSSQSTSESPKEKKKDEAKDPGDH</sequence>